<dbReference type="InterPro" id="IPR004014">
    <property type="entry name" value="ATPase_P-typ_cation-transptr_N"/>
</dbReference>
<dbReference type="PANTHER" id="PTHR24093">
    <property type="entry name" value="CATION TRANSPORTING ATPASE"/>
    <property type="match status" value="1"/>
</dbReference>
<keyword evidence="1" id="KW-0460">Magnesium</keyword>
<gene>
    <name evidence="3" type="ORF">RHGRI_003601</name>
</gene>
<feature type="domain" description="Cation-transporting P-type ATPase N-terminal" evidence="2">
    <location>
        <begin position="48"/>
        <end position="115"/>
    </location>
</feature>
<proteinExistence type="predicted"/>
<reference evidence="3" key="1">
    <citation type="submission" date="2020-08" db="EMBL/GenBank/DDBJ databases">
        <title>Plant Genome Project.</title>
        <authorList>
            <person name="Zhang R.-G."/>
        </authorList>
    </citation>
    <scope>NUCLEOTIDE SEQUENCE</scope>
    <source>
        <strain evidence="3">WSP0</strain>
        <tissue evidence="3">Leaf</tissue>
    </source>
</reference>
<sequence length="128" mass="14047">MSSKFQATISSDSVVIDIVERHPNFPEIVQSVLTQIVKQKNLDQLRKYGGVEGLASSLKTNLKHGINGDVEDISRRNEAFGSNTYPRPLGKKLFDFVQALREPTSLIVLACAAVSLGLEIKQHGLKEG</sequence>
<dbReference type="SUPFAM" id="SSF81665">
    <property type="entry name" value="Calcium ATPase, transmembrane domain M"/>
    <property type="match status" value="1"/>
</dbReference>
<evidence type="ECO:0000259" key="2">
    <source>
        <dbReference type="Pfam" id="PF00690"/>
    </source>
</evidence>
<dbReference type="PANTHER" id="PTHR24093:SF434">
    <property type="entry name" value="CALCIUM-TRANSPORTING ATPASE 13, PLASMA MEMBRANE-TYPE-RELATED"/>
    <property type="match status" value="1"/>
</dbReference>
<evidence type="ECO:0000313" key="3">
    <source>
        <dbReference type="EMBL" id="KAG5560352.1"/>
    </source>
</evidence>
<dbReference type="Pfam" id="PF00690">
    <property type="entry name" value="Cation_ATPase_N"/>
    <property type="match status" value="1"/>
</dbReference>
<accession>A0AAV6L8P2</accession>
<dbReference type="GO" id="GO:0005886">
    <property type="term" value="C:plasma membrane"/>
    <property type="evidence" value="ECO:0007669"/>
    <property type="project" value="TreeGrafter"/>
</dbReference>
<comment type="caution">
    <text evidence="3">The sequence shown here is derived from an EMBL/GenBank/DDBJ whole genome shotgun (WGS) entry which is preliminary data.</text>
</comment>
<protein>
    <recommendedName>
        <fullName evidence="2">Cation-transporting P-type ATPase N-terminal domain-containing protein</fullName>
    </recommendedName>
</protein>
<name>A0AAV6L8P2_9ERIC</name>
<dbReference type="AlphaFoldDB" id="A0AAV6L8P2"/>
<dbReference type="GO" id="GO:0005388">
    <property type="term" value="F:P-type calcium transporter activity"/>
    <property type="evidence" value="ECO:0007669"/>
    <property type="project" value="TreeGrafter"/>
</dbReference>
<dbReference type="EMBL" id="JACTNZ010000002">
    <property type="protein sequence ID" value="KAG5560352.1"/>
    <property type="molecule type" value="Genomic_DNA"/>
</dbReference>
<dbReference type="InterPro" id="IPR023298">
    <property type="entry name" value="ATPase_P-typ_TM_dom_sf"/>
</dbReference>
<dbReference type="Proteomes" id="UP000823749">
    <property type="component" value="Chromosome 2"/>
</dbReference>
<organism evidence="3 4">
    <name type="scientific">Rhododendron griersonianum</name>
    <dbReference type="NCBI Taxonomy" id="479676"/>
    <lineage>
        <taxon>Eukaryota</taxon>
        <taxon>Viridiplantae</taxon>
        <taxon>Streptophyta</taxon>
        <taxon>Embryophyta</taxon>
        <taxon>Tracheophyta</taxon>
        <taxon>Spermatophyta</taxon>
        <taxon>Magnoliopsida</taxon>
        <taxon>eudicotyledons</taxon>
        <taxon>Gunneridae</taxon>
        <taxon>Pentapetalae</taxon>
        <taxon>asterids</taxon>
        <taxon>Ericales</taxon>
        <taxon>Ericaceae</taxon>
        <taxon>Ericoideae</taxon>
        <taxon>Rhodoreae</taxon>
        <taxon>Rhododendron</taxon>
    </lineage>
</organism>
<evidence type="ECO:0000256" key="1">
    <source>
        <dbReference type="ARBA" id="ARBA00022842"/>
    </source>
</evidence>
<keyword evidence="4" id="KW-1185">Reference proteome</keyword>
<evidence type="ECO:0000313" key="4">
    <source>
        <dbReference type="Proteomes" id="UP000823749"/>
    </source>
</evidence>